<dbReference type="RefSeq" id="WP_204039341.1">
    <property type="nucleotide sequence ID" value="NZ_BOOA01000004.1"/>
</dbReference>
<comment type="caution">
    <text evidence="1">The sequence shown here is derived from an EMBL/GenBank/DDBJ whole genome shotgun (WGS) entry which is preliminary data.</text>
</comment>
<gene>
    <name evidence="1" type="ORF">Aph01nite_08230</name>
</gene>
<keyword evidence="2" id="KW-1185">Reference proteome</keyword>
<protein>
    <recommendedName>
        <fullName evidence="3">GIY-YIG domain-containing protein</fullName>
    </recommendedName>
</protein>
<organism evidence="1 2">
    <name type="scientific">Acrocarpospora phusangensis</name>
    <dbReference type="NCBI Taxonomy" id="1070424"/>
    <lineage>
        <taxon>Bacteria</taxon>
        <taxon>Bacillati</taxon>
        <taxon>Actinomycetota</taxon>
        <taxon>Actinomycetes</taxon>
        <taxon>Streptosporangiales</taxon>
        <taxon>Streptosporangiaceae</taxon>
        <taxon>Acrocarpospora</taxon>
    </lineage>
</organism>
<accession>A0A919Q7V0</accession>
<name>A0A919Q7V0_9ACTN</name>
<evidence type="ECO:0000313" key="1">
    <source>
        <dbReference type="EMBL" id="GIH22513.1"/>
    </source>
</evidence>
<reference evidence="1" key="1">
    <citation type="submission" date="2021-01" db="EMBL/GenBank/DDBJ databases">
        <title>Whole genome shotgun sequence of Acrocarpospora phusangensis NBRC 108782.</title>
        <authorList>
            <person name="Komaki H."/>
            <person name="Tamura T."/>
        </authorList>
    </citation>
    <scope>NUCLEOTIDE SEQUENCE</scope>
    <source>
        <strain evidence="1">NBRC 108782</strain>
    </source>
</reference>
<proteinExistence type="predicted"/>
<dbReference type="InterPro" id="IPR013324">
    <property type="entry name" value="RNA_pol_sigma_r3/r4-like"/>
</dbReference>
<dbReference type="SUPFAM" id="SSF88659">
    <property type="entry name" value="Sigma3 and sigma4 domains of RNA polymerase sigma factors"/>
    <property type="match status" value="1"/>
</dbReference>
<dbReference type="Proteomes" id="UP000640052">
    <property type="component" value="Unassembled WGS sequence"/>
</dbReference>
<evidence type="ECO:0000313" key="2">
    <source>
        <dbReference type="Proteomes" id="UP000640052"/>
    </source>
</evidence>
<dbReference type="EMBL" id="BOOA01000004">
    <property type="protein sequence ID" value="GIH22513.1"/>
    <property type="molecule type" value="Genomic_DNA"/>
</dbReference>
<sequence>MLLHVPDDALQVTDPVDRAAILTQFLTRNQRLTERASALRRQAIIEARDSGLTLEQIGSQLGVTPGRVHQMWRAPTKKRLPDGAEAVVEIEIPEPRADIGMPEPNPDEERLRDLVEEAAGTPIEPPVVTALYRYFDDQDRLLYVGITDHLMIRTRNHIRLSSWMDFAARSTIVRYPNRKEAEDAEHEAILSEHPLFNSRLVEDPAIAVRLVEYLIEHGRTDLLIASVSRG</sequence>
<evidence type="ECO:0008006" key="3">
    <source>
        <dbReference type="Google" id="ProtNLM"/>
    </source>
</evidence>
<dbReference type="AlphaFoldDB" id="A0A919Q7V0"/>